<proteinExistence type="predicted"/>
<comment type="caution">
    <text evidence="1">The sequence shown here is derived from an EMBL/GenBank/DDBJ whole genome shotgun (WGS) entry which is preliminary data.</text>
</comment>
<organism evidence="1 2">
    <name type="scientific">Dreissena polymorpha</name>
    <name type="common">Zebra mussel</name>
    <name type="synonym">Mytilus polymorpha</name>
    <dbReference type="NCBI Taxonomy" id="45954"/>
    <lineage>
        <taxon>Eukaryota</taxon>
        <taxon>Metazoa</taxon>
        <taxon>Spiralia</taxon>
        <taxon>Lophotrochozoa</taxon>
        <taxon>Mollusca</taxon>
        <taxon>Bivalvia</taxon>
        <taxon>Autobranchia</taxon>
        <taxon>Heteroconchia</taxon>
        <taxon>Euheterodonta</taxon>
        <taxon>Imparidentia</taxon>
        <taxon>Neoheterodontei</taxon>
        <taxon>Myida</taxon>
        <taxon>Dreissenoidea</taxon>
        <taxon>Dreissenidae</taxon>
        <taxon>Dreissena</taxon>
    </lineage>
</organism>
<name>A0A9D4H795_DREPO</name>
<dbReference type="Proteomes" id="UP000828390">
    <property type="component" value="Unassembled WGS sequence"/>
</dbReference>
<dbReference type="EMBL" id="JAIWYP010000005">
    <property type="protein sequence ID" value="KAH3828209.1"/>
    <property type="molecule type" value="Genomic_DNA"/>
</dbReference>
<sequence>MRANGELLQRSPILCKRQMIERVPDVTLNPGDDIISDVYTCHLLDETDSAAPYSIAIRIYNVIITSREDVLVRLGDGRVISDVTLNNDQQVFFLLLIVQMSMLVY</sequence>
<reference evidence="1" key="2">
    <citation type="submission" date="2020-11" db="EMBL/GenBank/DDBJ databases">
        <authorList>
            <person name="McCartney M.A."/>
            <person name="Auch B."/>
            <person name="Kono T."/>
            <person name="Mallez S."/>
            <person name="Becker A."/>
            <person name="Gohl D.M."/>
            <person name="Silverstein K.A.T."/>
            <person name="Koren S."/>
            <person name="Bechman K.B."/>
            <person name="Herman A."/>
            <person name="Abrahante J.E."/>
            <person name="Garbe J."/>
        </authorList>
    </citation>
    <scope>NUCLEOTIDE SEQUENCE</scope>
    <source>
        <strain evidence="1">Duluth1</strain>
        <tissue evidence="1">Whole animal</tissue>
    </source>
</reference>
<accession>A0A9D4H795</accession>
<keyword evidence="2" id="KW-1185">Reference proteome</keyword>
<evidence type="ECO:0000313" key="1">
    <source>
        <dbReference type="EMBL" id="KAH3828209.1"/>
    </source>
</evidence>
<protein>
    <submittedName>
        <fullName evidence="1">Uncharacterized protein</fullName>
    </submittedName>
</protein>
<gene>
    <name evidence="1" type="ORF">DPMN_130161</name>
</gene>
<dbReference type="AlphaFoldDB" id="A0A9D4H795"/>
<evidence type="ECO:0000313" key="2">
    <source>
        <dbReference type="Proteomes" id="UP000828390"/>
    </source>
</evidence>
<reference evidence="1" key="1">
    <citation type="journal article" date="2019" name="bioRxiv">
        <title>The Genome of the Zebra Mussel, Dreissena polymorpha: A Resource for Invasive Species Research.</title>
        <authorList>
            <person name="McCartney M.A."/>
            <person name="Auch B."/>
            <person name="Kono T."/>
            <person name="Mallez S."/>
            <person name="Zhang Y."/>
            <person name="Obille A."/>
            <person name="Becker A."/>
            <person name="Abrahante J.E."/>
            <person name="Garbe J."/>
            <person name="Badalamenti J.P."/>
            <person name="Herman A."/>
            <person name="Mangelson H."/>
            <person name="Liachko I."/>
            <person name="Sullivan S."/>
            <person name="Sone E.D."/>
            <person name="Koren S."/>
            <person name="Silverstein K.A.T."/>
            <person name="Beckman K.B."/>
            <person name="Gohl D.M."/>
        </authorList>
    </citation>
    <scope>NUCLEOTIDE SEQUENCE</scope>
    <source>
        <strain evidence="1">Duluth1</strain>
        <tissue evidence="1">Whole animal</tissue>
    </source>
</reference>